<dbReference type="Pfam" id="PF00520">
    <property type="entry name" value="Ion_trans"/>
    <property type="match status" value="1"/>
</dbReference>
<sequence length="167" mass="18886">MLKRDYAFTSYVSLDGVFVAIFTIEMLIRMIAFGVAMRGDDRPWYIGPPYFQDPWNVLDFLLLLIMYISFFYPEVAALRLLRILRPLRIIRRFRRMRQLMSGVVIALPGIVVTLVCGAVLLFLFAIVGVSQFRGKMDICSVQTIAGAAITMESECVGMLFGDNGVLV</sequence>
<protein>
    <submittedName>
        <fullName evidence="7">Voltage-gated ion channel superfamily, putative</fullName>
    </submittedName>
</protein>
<feature type="transmembrane region" description="Helical" evidence="5">
    <location>
        <begin position="12"/>
        <end position="37"/>
    </location>
</feature>
<keyword evidence="3 5" id="KW-1133">Transmembrane helix</keyword>
<accession>A0A0S4J2G6</accession>
<keyword evidence="4 5" id="KW-0472">Membrane</keyword>
<dbReference type="InterPro" id="IPR043203">
    <property type="entry name" value="VGCC_Ca_Na"/>
</dbReference>
<dbReference type="PANTHER" id="PTHR10037:SF62">
    <property type="entry name" value="SODIUM CHANNEL PROTEIN 60E"/>
    <property type="match status" value="1"/>
</dbReference>
<dbReference type="Gene3D" id="1.20.120.350">
    <property type="entry name" value="Voltage-gated potassium channels. Chain C"/>
    <property type="match status" value="1"/>
</dbReference>
<gene>
    <name evidence="7" type="ORF">BSAL_88290</name>
</gene>
<dbReference type="VEuPathDB" id="TriTrypDB:BSAL_88290"/>
<evidence type="ECO:0000256" key="1">
    <source>
        <dbReference type="ARBA" id="ARBA00004141"/>
    </source>
</evidence>
<evidence type="ECO:0000313" key="7">
    <source>
        <dbReference type="EMBL" id="CUG84047.1"/>
    </source>
</evidence>
<dbReference type="OrthoDB" id="2984333at2759"/>
<proteinExistence type="predicted"/>
<dbReference type="Proteomes" id="UP000051952">
    <property type="component" value="Unassembled WGS sequence"/>
</dbReference>
<organism evidence="7 8">
    <name type="scientific">Bodo saltans</name>
    <name type="common">Flagellated protozoan</name>
    <dbReference type="NCBI Taxonomy" id="75058"/>
    <lineage>
        <taxon>Eukaryota</taxon>
        <taxon>Discoba</taxon>
        <taxon>Euglenozoa</taxon>
        <taxon>Kinetoplastea</taxon>
        <taxon>Metakinetoplastina</taxon>
        <taxon>Eubodonida</taxon>
        <taxon>Bodonidae</taxon>
        <taxon>Bodo</taxon>
    </lineage>
</organism>
<dbReference type="AlphaFoldDB" id="A0A0S4J2G6"/>
<dbReference type="EMBL" id="CYKH01001109">
    <property type="protein sequence ID" value="CUG84047.1"/>
    <property type="molecule type" value="Genomic_DNA"/>
</dbReference>
<evidence type="ECO:0000256" key="4">
    <source>
        <dbReference type="ARBA" id="ARBA00023136"/>
    </source>
</evidence>
<evidence type="ECO:0000256" key="3">
    <source>
        <dbReference type="ARBA" id="ARBA00022989"/>
    </source>
</evidence>
<dbReference type="SUPFAM" id="SSF81324">
    <property type="entry name" value="Voltage-gated potassium channels"/>
    <property type="match status" value="1"/>
</dbReference>
<dbReference type="PANTHER" id="PTHR10037">
    <property type="entry name" value="VOLTAGE-GATED CATION CHANNEL CALCIUM AND SODIUM"/>
    <property type="match status" value="1"/>
</dbReference>
<feature type="non-terminal residue" evidence="7">
    <location>
        <position position="167"/>
    </location>
</feature>
<evidence type="ECO:0000259" key="6">
    <source>
        <dbReference type="Pfam" id="PF00520"/>
    </source>
</evidence>
<dbReference type="InterPro" id="IPR027359">
    <property type="entry name" value="Volt_channel_dom_sf"/>
</dbReference>
<evidence type="ECO:0000256" key="2">
    <source>
        <dbReference type="ARBA" id="ARBA00022692"/>
    </source>
</evidence>
<feature type="transmembrane region" description="Helical" evidence="5">
    <location>
        <begin position="57"/>
        <end position="81"/>
    </location>
</feature>
<dbReference type="GO" id="GO:0001518">
    <property type="term" value="C:voltage-gated sodium channel complex"/>
    <property type="evidence" value="ECO:0007669"/>
    <property type="project" value="TreeGrafter"/>
</dbReference>
<comment type="subcellular location">
    <subcellularLocation>
        <location evidence="1">Membrane</location>
        <topology evidence="1">Multi-pass membrane protein</topology>
    </subcellularLocation>
</comment>
<reference evidence="8" key="1">
    <citation type="submission" date="2015-09" db="EMBL/GenBank/DDBJ databases">
        <authorList>
            <consortium name="Pathogen Informatics"/>
        </authorList>
    </citation>
    <scope>NUCLEOTIDE SEQUENCE [LARGE SCALE GENOMIC DNA]</scope>
    <source>
        <strain evidence="8">Lake Konstanz</strain>
    </source>
</reference>
<feature type="domain" description="Ion transport" evidence="6">
    <location>
        <begin position="14"/>
        <end position="136"/>
    </location>
</feature>
<dbReference type="InterPro" id="IPR005821">
    <property type="entry name" value="Ion_trans_dom"/>
</dbReference>
<keyword evidence="2 5" id="KW-0812">Transmembrane</keyword>
<evidence type="ECO:0000256" key="5">
    <source>
        <dbReference type="SAM" id="Phobius"/>
    </source>
</evidence>
<name>A0A0S4J2G6_BODSA</name>
<feature type="transmembrane region" description="Helical" evidence="5">
    <location>
        <begin position="102"/>
        <end position="127"/>
    </location>
</feature>
<dbReference type="GO" id="GO:0005248">
    <property type="term" value="F:voltage-gated sodium channel activity"/>
    <property type="evidence" value="ECO:0007669"/>
    <property type="project" value="TreeGrafter"/>
</dbReference>
<keyword evidence="8" id="KW-1185">Reference proteome</keyword>
<evidence type="ECO:0000313" key="8">
    <source>
        <dbReference type="Proteomes" id="UP000051952"/>
    </source>
</evidence>